<dbReference type="GO" id="GO:0006843">
    <property type="term" value="P:mitochondrial citrate transmembrane transport"/>
    <property type="evidence" value="ECO:0000318"/>
    <property type="project" value="GO_Central"/>
</dbReference>
<organism evidence="12 13">
    <name type="scientific">Marchantia polymorpha</name>
    <name type="common">Common liverwort</name>
    <name type="synonym">Marchantia aquatica</name>
    <dbReference type="NCBI Taxonomy" id="3197"/>
    <lineage>
        <taxon>Eukaryota</taxon>
        <taxon>Viridiplantae</taxon>
        <taxon>Streptophyta</taxon>
        <taxon>Embryophyta</taxon>
        <taxon>Marchantiophyta</taxon>
        <taxon>Marchantiopsida</taxon>
        <taxon>Marchantiidae</taxon>
        <taxon>Marchantiales</taxon>
        <taxon>Marchantiaceae</taxon>
        <taxon>Marchantia</taxon>
    </lineage>
</organism>
<dbReference type="OMA" id="RYGRMVC"/>
<dbReference type="InterPro" id="IPR018108">
    <property type="entry name" value="MCP_transmembrane"/>
</dbReference>
<dbReference type="EMBL" id="KZ772946">
    <property type="protein sequence ID" value="PTQ29515.1"/>
    <property type="molecule type" value="Genomic_DNA"/>
</dbReference>
<proteinExistence type="inferred from homology"/>
<keyword evidence="3 10" id="KW-0813">Transport</keyword>
<dbReference type="InterPro" id="IPR002067">
    <property type="entry name" value="MCP"/>
</dbReference>
<evidence type="ECO:0000313" key="13">
    <source>
        <dbReference type="Proteomes" id="UP000244005"/>
    </source>
</evidence>
<sequence length="293" mass="31614">MVEAATSLMSTAFSMNHMDLATKAVEQATRVLGPVESASIGALSGVIEVLLQQPSVTIKNAIQDKQPISWDPRVLYRGVLVNATSMAPISAIQFGVNSLLTKTLKGPPNPAQRAGFAFSAGVVSAMVSGPAELLMIQQQKTGSSLFAQLKRIVNDHGVLALTRGLVPTIVRESIYTATYLGVNPVLQEKMMEGSYLQHRATLAMFLAAAVSGTAAALITQPFDTIKTRMQANMDSVNYRKMKSTLKTVIFEGGFKSLYSGVIPRTQRVICAVFILGEAKSLLTEFYFKYISKS</sequence>
<evidence type="ECO:0000256" key="9">
    <source>
        <dbReference type="PROSITE-ProRule" id="PRU00282"/>
    </source>
</evidence>
<keyword evidence="4 9" id="KW-0812">Transmembrane</keyword>
<dbReference type="OrthoDB" id="10253709at2759"/>
<dbReference type="PANTHER" id="PTHR45788:SF4">
    <property type="entry name" value="TRICARBOXYLATE TRANSPORT PROTEIN, MITOCHONDRIAL"/>
    <property type="match status" value="1"/>
</dbReference>
<dbReference type="SUPFAM" id="SSF103506">
    <property type="entry name" value="Mitochondrial carrier"/>
    <property type="match status" value="1"/>
</dbReference>
<dbReference type="GO" id="GO:0031966">
    <property type="term" value="C:mitochondrial membrane"/>
    <property type="evidence" value="ECO:0007669"/>
    <property type="project" value="UniProtKB-SubCell"/>
</dbReference>
<reference evidence="13" key="1">
    <citation type="journal article" date="2017" name="Cell">
        <title>Insights into land plant evolution garnered from the Marchantia polymorpha genome.</title>
        <authorList>
            <person name="Bowman J.L."/>
            <person name="Kohchi T."/>
            <person name="Yamato K.T."/>
            <person name="Jenkins J."/>
            <person name="Shu S."/>
            <person name="Ishizaki K."/>
            <person name="Yamaoka S."/>
            <person name="Nishihama R."/>
            <person name="Nakamura Y."/>
            <person name="Berger F."/>
            <person name="Adam C."/>
            <person name="Aki S.S."/>
            <person name="Althoff F."/>
            <person name="Araki T."/>
            <person name="Arteaga-Vazquez M.A."/>
            <person name="Balasubrmanian S."/>
            <person name="Barry K."/>
            <person name="Bauer D."/>
            <person name="Boehm C.R."/>
            <person name="Briginshaw L."/>
            <person name="Caballero-Perez J."/>
            <person name="Catarino B."/>
            <person name="Chen F."/>
            <person name="Chiyoda S."/>
            <person name="Chovatia M."/>
            <person name="Davies K.M."/>
            <person name="Delmans M."/>
            <person name="Demura T."/>
            <person name="Dierschke T."/>
            <person name="Dolan L."/>
            <person name="Dorantes-Acosta A.E."/>
            <person name="Eklund D.M."/>
            <person name="Florent S.N."/>
            <person name="Flores-Sandoval E."/>
            <person name="Fujiyama A."/>
            <person name="Fukuzawa H."/>
            <person name="Galik B."/>
            <person name="Grimanelli D."/>
            <person name="Grimwood J."/>
            <person name="Grossniklaus U."/>
            <person name="Hamada T."/>
            <person name="Haseloff J."/>
            <person name="Hetherington A.J."/>
            <person name="Higo A."/>
            <person name="Hirakawa Y."/>
            <person name="Hundley H.N."/>
            <person name="Ikeda Y."/>
            <person name="Inoue K."/>
            <person name="Inoue S.I."/>
            <person name="Ishida S."/>
            <person name="Jia Q."/>
            <person name="Kakita M."/>
            <person name="Kanazawa T."/>
            <person name="Kawai Y."/>
            <person name="Kawashima T."/>
            <person name="Kennedy M."/>
            <person name="Kinose K."/>
            <person name="Kinoshita T."/>
            <person name="Kohara Y."/>
            <person name="Koide E."/>
            <person name="Komatsu K."/>
            <person name="Kopischke S."/>
            <person name="Kubo M."/>
            <person name="Kyozuka J."/>
            <person name="Lagercrantz U."/>
            <person name="Lin S.S."/>
            <person name="Lindquist E."/>
            <person name="Lipzen A.M."/>
            <person name="Lu C.W."/>
            <person name="De Luna E."/>
            <person name="Martienssen R.A."/>
            <person name="Minamino N."/>
            <person name="Mizutani M."/>
            <person name="Mizutani M."/>
            <person name="Mochizuki N."/>
            <person name="Monte I."/>
            <person name="Mosher R."/>
            <person name="Nagasaki H."/>
            <person name="Nakagami H."/>
            <person name="Naramoto S."/>
            <person name="Nishitani K."/>
            <person name="Ohtani M."/>
            <person name="Okamoto T."/>
            <person name="Okumura M."/>
            <person name="Phillips J."/>
            <person name="Pollak B."/>
            <person name="Reinders A."/>
            <person name="Rovekamp M."/>
            <person name="Sano R."/>
            <person name="Sawa S."/>
            <person name="Schmid M.W."/>
            <person name="Shirakawa M."/>
            <person name="Solano R."/>
            <person name="Spunde A."/>
            <person name="Suetsugu N."/>
            <person name="Sugano S."/>
            <person name="Sugiyama A."/>
            <person name="Sun R."/>
            <person name="Suzuki Y."/>
            <person name="Takenaka M."/>
            <person name="Takezawa D."/>
            <person name="Tomogane H."/>
            <person name="Tsuzuki M."/>
            <person name="Ueda T."/>
            <person name="Umeda M."/>
            <person name="Ward J.M."/>
            <person name="Watanabe Y."/>
            <person name="Yazaki K."/>
            <person name="Yokoyama R."/>
            <person name="Yoshitake Y."/>
            <person name="Yotsui I."/>
            <person name="Zachgo S."/>
            <person name="Schmutz J."/>
        </authorList>
    </citation>
    <scope>NUCLEOTIDE SEQUENCE [LARGE SCALE GENOMIC DNA]</scope>
    <source>
        <strain evidence="13">Tak-1</strain>
    </source>
</reference>
<evidence type="ECO:0000256" key="6">
    <source>
        <dbReference type="ARBA" id="ARBA00022989"/>
    </source>
</evidence>
<dbReference type="EMBL" id="KZ772946">
    <property type="protein sequence ID" value="PTQ29517.1"/>
    <property type="molecule type" value="Genomic_DNA"/>
</dbReference>
<gene>
    <name evidence="12" type="ORF">MARPO_0140s0043</name>
</gene>
<evidence type="ECO:0000256" key="10">
    <source>
        <dbReference type="RuleBase" id="RU000488"/>
    </source>
</evidence>
<dbReference type="EMBL" id="KZ772946">
    <property type="protein sequence ID" value="PTQ29516.1"/>
    <property type="molecule type" value="Genomic_DNA"/>
</dbReference>
<evidence type="ECO:0000256" key="5">
    <source>
        <dbReference type="ARBA" id="ARBA00022737"/>
    </source>
</evidence>
<dbReference type="PRINTS" id="PR00926">
    <property type="entry name" value="MITOCARRIER"/>
</dbReference>
<protein>
    <submittedName>
        <fullName evidence="12">Uncharacterized protein</fullName>
    </submittedName>
</protein>
<evidence type="ECO:0000256" key="1">
    <source>
        <dbReference type="ARBA" id="ARBA00004225"/>
    </source>
</evidence>
<evidence type="ECO:0000256" key="11">
    <source>
        <dbReference type="SAM" id="Phobius"/>
    </source>
</evidence>
<keyword evidence="5" id="KW-0677">Repeat</keyword>
<evidence type="ECO:0000256" key="4">
    <source>
        <dbReference type="ARBA" id="ARBA00022692"/>
    </source>
</evidence>
<keyword evidence="8 9" id="KW-0472">Membrane</keyword>
<dbReference type="Gramene" id="Mp3g17980.1">
    <property type="protein sequence ID" value="Mp3g17980.1.cds"/>
    <property type="gene ID" value="Mp3g17980"/>
</dbReference>
<reference evidence="12" key="2">
    <citation type="submission" date="2017-12" db="EMBL/GenBank/DDBJ databases">
        <title>WGS assembly of Marchantia polymorpha.</title>
        <authorList>
            <person name="Bowman J.L."/>
            <person name="Kohchi T."/>
            <person name="Yamato K.T."/>
            <person name="Jenkins J."/>
            <person name="Shu S."/>
            <person name="Ishizaki K."/>
            <person name="Yamaoka S."/>
            <person name="Nishihama R."/>
            <person name="Nakamura Y."/>
            <person name="Berger F."/>
            <person name="Adam C."/>
            <person name="Aki S.S."/>
            <person name="Althoff F."/>
            <person name="Araki T."/>
            <person name="Arteaga-Vazquez M.A."/>
            <person name="Balasubrmanian S."/>
            <person name="Bauer D."/>
            <person name="Boehm C.R."/>
            <person name="Briginshaw L."/>
            <person name="Caballero-Perez J."/>
            <person name="Catarino B."/>
            <person name="Chen F."/>
            <person name="Chiyoda S."/>
            <person name="Chovatia M."/>
            <person name="Davies K.M."/>
            <person name="Delmans M."/>
            <person name="Demura T."/>
            <person name="Dierschke T."/>
            <person name="Dolan L."/>
            <person name="Dorantes-Acosta A.E."/>
            <person name="Eklund D.M."/>
            <person name="Florent S.N."/>
            <person name="Flores-Sandoval E."/>
            <person name="Fujiyama A."/>
            <person name="Fukuzawa H."/>
            <person name="Galik B."/>
            <person name="Grimanelli D."/>
            <person name="Grimwood J."/>
            <person name="Grossniklaus U."/>
            <person name="Hamada T."/>
            <person name="Haseloff J."/>
            <person name="Hetherington A.J."/>
            <person name="Higo A."/>
            <person name="Hirakawa Y."/>
            <person name="Hundley H.N."/>
            <person name="Ikeda Y."/>
            <person name="Inoue K."/>
            <person name="Inoue S."/>
            <person name="Ishida S."/>
            <person name="Jia Q."/>
            <person name="Kakita M."/>
            <person name="Kanazawa T."/>
            <person name="Kawai Y."/>
            <person name="Kawashima T."/>
            <person name="Kennedy M."/>
            <person name="Kinose K."/>
            <person name="Kinoshita T."/>
            <person name="Kohara Y."/>
            <person name="Koide E."/>
            <person name="Komatsu K."/>
            <person name="Kopischke S."/>
            <person name="Kubo M."/>
            <person name="Kyozuka J."/>
            <person name="Lagercrantz U."/>
            <person name="Lin S.S."/>
            <person name="Lindquist E."/>
            <person name="Lipzen A.M."/>
            <person name="Lu C."/>
            <person name="Luna E.D."/>
            <person name="Martienssen R.A."/>
            <person name="Minamino N."/>
            <person name="Mizutani M."/>
            <person name="Mizutani M."/>
            <person name="Mochizuki N."/>
            <person name="Monte I."/>
            <person name="Mosher R."/>
            <person name="Nagasaki H."/>
            <person name="Nakagami H."/>
            <person name="Naramoto S."/>
            <person name="Nishitani K."/>
            <person name="Ohtani M."/>
            <person name="Okamoto T."/>
            <person name="Okumura M."/>
            <person name="Phillips J."/>
            <person name="Pollak B."/>
            <person name="Reinders A."/>
            <person name="Roevekamp M."/>
            <person name="Sano R."/>
            <person name="Sawa S."/>
            <person name="Schmid M.W."/>
            <person name="Shirakawa M."/>
            <person name="Solano R."/>
            <person name="Spunde A."/>
            <person name="Suetsugu N."/>
            <person name="Sugano S."/>
            <person name="Sugiyama A."/>
            <person name="Sun R."/>
            <person name="Suzuki Y."/>
            <person name="Takenaka M."/>
            <person name="Takezawa D."/>
            <person name="Tomogane H."/>
            <person name="Tsuzuki M."/>
            <person name="Ueda T."/>
            <person name="Umeda M."/>
            <person name="Ward J.M."/>
            <person name="Watanabe Y."/>
            <person name="Yazaki K."/>
            <person name="Yokoyama R."/>
            <person name="Yoshitake Y."/>
            <person name="Yotsui I."/>
            <person name="Zachgo S."/>
            <person name="Schmutz J."/>
        </authorList>
    </citation>
    <scope>NUCLEOTIDE SEQUENCE [LARGE SCALE GENOMIC DNA]</scope>
    <source>
        <strain evidence="12">Tak-1</strain>
    </source>
</reference>
<dbReference type="Proteomes" id="UP000244005">
    <property type="component" value="Unassembled WGS sequence"/>
</dbReference>
<dbReference type="Gramene" id="Mp3g17980.3">
    <property type="protein sequence ID" value="Mp3g17980.3.cds"/>
    <property type="gene ID" value="Mp3g17980"/>
</dbReference>
<dbReference type="InterPro" id="IPR049563">
    <property type="entry name" value="TXTP-like"/>
</dbReference>
<dbReference type="PROSITE" id="PS50920">
    <property type="entry name" value="SOLCAR"/>
    <property type="match status" value="2"/>
</dbReference>
<evidence type="ECO:0000256" key="8">
    <source>
        <dbReference type="ARBA" id="ARBA00023136"/>
    </source>
</evidence>
<accession>A0A2R6W6N5</accession>
<dbReference type="Pfam" id="PF00153">
    <property type="entry name" value="Mito_carr"/>
    <property type="match status" value="2"/>
</dbReference>
<evidence type="ECO:0000313" key="12">
    <source>
        <dbReference type="EMBL" id="PTQ29516.1"/>
    </source>
</evidence>
<comment type="similarity">
    <text evidence="2 10">Belongs to the mitochondrial carrier (TC 2.A.29) family.</text>
</comment>
<evidence type="ECO:0000256" key="7">
    <source>
        <dbReference type="ARBA" id="ARBA00023128"/>
    </source>
</evidence>
<dbReference type="GO" id="GO:0005739">
    <property type="term" value="C:mitochondrion"/>
    <property type="evidence" value="ECO:0000318"/>
    <property type="project" value="GO_Central"/>
</dbReference>
<feature type="repeat" description="Solcar" evidence="9">
    <location>
        <begin position="108"/>
        <end position="189"/>
    </location>
</feature>
<feature type="repeat" description="Solcar" evidence="9">
    <location>
        <begin position="199"/>
        <end position="285"/>
    </location>
</feature>
<comment type="subcellular location">
    <subcellularLocation>
        <location evidence="1">Mitochondrion membrane</location>
        <topology evidence="1">Multi-pass membrane protein</topology>
    </subcellularLocation>
</comment>
<keyword evidence="13" id="KW-1185">Reference proteome</keyword>
<keyword evidence="7" id="KW-0496">Mitochondrion</keyword>
<feature type="transmembrane region" description="Helical" evidence="11">
    <location>
        <begin position="200"/>
        <end position="219"/>
    </location>
</feature>
<dbReference type="PANTHER" id="PTHR45788">
    <property type="entry name" value="SUCCINATE/FUMARATE MITOCHONDRIAL TRANSPORTER-RELATED"/>
    <property type="match status" value="1"/>
</dbReference>
<dbReference type="Gene3D" id="1.50.40.10">
    <property type="entry name" value="Mitochondrial carrier domain"/>
    <property type="match status" value="1"/>
</dbReference>
<keyword evidence="6 11" id="KW-1133">Transmembrane helix</keyword>
<dbReference type="AlphaFoldDB" id="A0A2R6W6N5"/>
<dbReference type="Gramene" id="Mp3g17980.2">
    <property type="protein sequence ID" value="Mp3g17980.2.cds"/>
    <property type="gene ID" value="Mp3g17980"/>
</dbReference>
<dbReference type="InterPro" id="IPR023395">
    <property type="entry name" value="MCP_dom_sf"/>
</dbReference>
<name>A0A2R6W6N5_MARPO</name>
<evidence type="ECO:0000256" key="3">
    <source>
        <dbReference type="ARBA" id="ARBA00022448"/>
    </source>
</evidence>
<evidence type="ECO:0000256" key="2">
    <source>
        <dbReference type="ARBA" id="ARBA00006375"/>
    </source>
</evidence>
<dbReference type="GO" id="GO:0071913">
    <property type="term" value="F:citrate secondary active transmembrane transporter activity"/>
    <property type="evidence" value="ECO:0000318"/>
    <property type="project" value="GO_Central"/>
</dbReference>